<comment type="similarity">
    <text evidence="1">Belongs to the ROK (NagC/XylR) family.</text>
</comment>
<dbReference type="InterPro" id="IPR043129">
    <property type="entry name" value="ATPase_NBD"/>
</dbReference>
<evidence type="ECO:0000313" key="4">
    <source>
        <dbReference type="Proteomes" id="UP000632063"/>
    </source>
</evidence>
<dbReference type="SUPFAM" id="SSF46785">
    <property type="entry name" value="Winged helix' DNA-binding domain"/>
    <property type="match status" value="1"/>
</dbReference>
<dbReference type="EMBL" id="JACYXI010000008">
    <property type="protein sequence ID" value="MBD8892589.1"/>
    <property type="molecule type" value="Genomic_DNA"/>
</dbReference>
<comment type="caution">
    <text evidence="3">The sequence shown here is derived from an EMBL/GenBank/DDBJ whole genome shotgun (WGS) entry which is preliminary data.</text>
</comment>
<dbReference type="SMART" id="SM00419">
    <property type="entry name" value="HTH_CRP"/>
    <property type="match status" value="1"/>
</dbReference>
<dbReference type="Pfam" id="PF13412">
    <property type="entry name" value="HTH_24"/>
    <property type="match status" value="1"/>
</dbReference>
<dbReference type="PANTHER" id="PTHR18964">
    <property type="entry name" value="ROK (REPRESSOR, ORF, KINASE) FAMILY"/>
    <property type="match status" value="1"/>
</dbReference>
<dbReference type="Pfam" id="PF00480">
    <property type="entry name" value="ROK"/>
    <property type="match status" value="1"/>
</dbReference>
<dbReference type="InterPro" id="IPR012318">
    <property type="entry name" value="HTH_CRP"/>
</dbReference>
<dbReference type="InterPro" id="IPR036390">
    <property type="entry name" value="WH_DNA-bd_sf"/>
</dbReference>
<dbReference type="PRINTS" id="PR00034">
    <property type="entry name" value="HTHCRP"/>
</dbReference>
<dbReference type="InterPro" id="IPR011991">
    <property type="entry name" value="ArsR-like_HTH"/>
</dbReference>
<reference evidence="4" key="1">
    <citation type="submission" date="2020-09" db="EMBL/GenBank/DDBJ databases">
        <title>The genome sequence of strain Labrenzia suaedae 4C16A.</title>
        <authorList>
            <person name="Liu Y."/>
        </authorList>
    </citation>
    <scope>NUCLEOTIDE SEQUENCE [LARGE SCALE GENOMIC DNA]</scope>
    <source>
        <strain evidence="4">4C16A</strain>
    </source>
</reference>
<sequence length="378" mass="40386">MTLRGTNQESGRPFNRRIVLESIRLHGPTTRGEIADRVGLTVQTVSTIVRELEDHGLVLSVRAKPKGRGIPPSALTINPEGGLSVGIHLTPIGIEAALINLRGDVVESRQHPALNATPDEAFALIGEMVRDLKASPLKGRLLGAGMALPGPFDVASMSFVGPTTMTGWKNVDIRQRLADSTGLPAFIENDMAAAALGEQLYGLGQRFSDYYYLFFSVGLGGAMMHEGVVMRGAWGNAGEIGHIAAVPDGEPCHCGNRGCLERYLSLDAFKRCGLSEADWVTRIAPIFRNAVRTIENLFDPETIVLGGLAPQSLIEQLATLADGLNNSISARNDRTAPRVMVASDCQRSALRGAAALAVFGVLSPRFGQMFETSEKGTA</sequence>
<accession>A0ABR9CPL3</accession>
<dbReference type="Gene3D" id="1.10.10.10">
    <property type="entry name" value="Winged helix-like DNA-binding domain superfamily/Winged helix DNA-binding domain"/>
    <property type="match status" value="1"/>
</dbReference>
<dbReference type="InterPro" id="IPR036388">
    <property type="entry name" value="WH-like_DNA-bd_sf"/>
</dbReference>
<dbReference type="PANTHER" id="PTHR18964:SF149">
    <property type="entry name" value="BIFUNCTIONAL UDP-N-ACETYLGLUCOSAMINE 2-EPIMERASE_N-ACETYLMANNOSAMINE KINASE"/>
    <property type="match status" value="1"/>
</dbReference>
<evidence type="ECO:0000313" key="3">
    <source>
        <dbReference type="EMBL" id="MBD8892589.1"/>
    </source>
</evidence>
<evidence type="ECO:0000256" key="1">
    <source>
        <dbReference type="ARBA" id="ARBA00006479"/>
    </source>
</evidence>
<proteinExistence type="inferred from homology"/>
<dbReference type="Proteomes" id="UP000632063">
    <property type="component" value="Unassembled WGS sequence"/>
</dbReference>
<protein>
    <submittedName>
        <fullName evidence="3">ROK family transcriptional regulator</fullName>
    </submittedName>
</protein>
<organism evidence="3 4">
    <name type="scientific">Roseibium litorale</name>
    <dbReference type="NCBI Taxonomy" id="2803841"/>
    <lineage>
        <taxon>Bacteria</taxon>
        <taxon>Pseudomonadati</taxon>
        <taxon>Pseudomonadota</taxon>
        <taxon>Alphaproteobacteria</taxon>
        <taxon>Hyphomicrobiales</taxon>
        <taxon>Stappiaceae</taxon>
        <taxon>Roseibium</taxon>
    </lineage>
</organism>
<evidence type="ECO:0000259" key="2">
    <source>
        <dbReference type="SMART" id="SM00419"/>
    </source>
</evidence>
<dbReference type="CDD" id="cd00090">
    <property type="entry name" value="HTH_ARSR"/>
    <property type="match status" value="1"/>
</dbReference>
<name>A0ABR9CPL3_9HYPH</name>
<dbReference type="Gene3D" id="3.30.420.40">
    <property type="match status" value="2"/>
</dbReference>
<gene>
    <name evidence="3" type="ORF">IG616_13635</name>
</gene>
<dbReference type="InterPro" id="IPR000600">
    <property type="entry name" value="ROK"/>
</dbReference>
<feature type="domain" description="HTH crp-type" evidence="2">
    <location>
        <begin position="21"/>
        <end position="79"/>
    </location>
</feature>
<keyword evidence="4" id="KW-1185">Reference proteome</keyword>
<dbReference type="SUPFAM" id="SSF53067">
    <property type="entry name" value="Actin-like ATPase domain"/>
    <property type="match status" value="1"/>
</dbReference>
<dbReference type="RefSeq" id="WP_192148718.1">
    <property type="nucleotide sequence ID" value="NZ_JACYXI010000008.1"/>
</dbReference>
<reference evidence="3 4" key="2">
    <citation type="journal article" date="2021" name="Int. J. Syst. Evol. Microbiol.">
        <title>Roseibium litorale sp. nov., isolated from a tidal flat sediment and proposal for the reclassification of Labrenzia polysiphoniae as Roseibium polysiphoniae comb. nov.</title>
        <authorList>
            <person name="Liu Y."/>
            <person name="Pei T."/>
            <person name="Du J."/>
            <person name="Chao M."/>
            <person name="Deng M.R."/>
            <person name="Zhu H."/>
        </authorList>
    </citation>
    <scope>NUCLEOTIDE SEQUENCE [LARGE SCALE GENOMIC DNA]</scope>
    <source>
        <strain evidence="3 4">4C16A</strain>
    </source>
</reference>